<accession>A0A933LR48</accession>
<dbReference type="Proteomes" id="UP000772181">
    <property type="component" value="Unassembled WGS sequence"/>
</dbReference>
<dbReference type="EMBL" id="JACQWF010000281">
    <property type="protein sequence ID" value="MBI4595982.1"/>
    <property type="molecule type" value="Genomic_DNA"/>
</dbReference>
<dbReference type="SMART" id="SM00834">
    <property type="entry name" value="CxxC_CXXC_SSSS"/>
    <property type="match status" value="1"/>
</dbReference>
<dbReference type="AlphaFoldDB" id="A0A933LR48"/>
<organism evidence="3 4">
    <name type="scientific">Tectimicrobiota bacterium</name>
    <dbReference type="NCBI Taxonomy" id="2528274"/>
    <lineage>
        <taxon>Bacteria</taxon>
        <taxon>Pseudomonadati</taxon>
        <taxon>Nitrospinota/Tectimicrobiota group</taxon>
        <taxon>Candidatus Tectimicrobiota</taxon>
    </lineage>
</organism>
<feature type="compositionally biased region" description="Gly residues" evidence="1">
    <location>
        <begin position="123"/>
        <end position="134"/>
    </location>
</feature>
<reference evidence="3" key="1">
    <citation type="submission" date="2020-07" db="EMBL/GenBank/DDBJ databases">
        <title>Huge and variable diversity of episymbiotic CPR bacteria and DPANN archaea in groundwater ecosystems.</title>
        <authorList>
            <person name="He C.Y."/>
            <person name="Keren R."/>
            <person name="Whittaker M."/>
            <person name="Farag I.F."/>
            <person name="Doudna J."/>
            <person name="Cate J.H.D."/>
            <person name="Banfield J.F."/>
        </authorList>
    </citation>
    <scope>NUCLEOTIDE SEQUENCE</scope>
    <source>
        <strain evidence="3">NC_groundwater_1482_Ag_S-0.65um_47_24</strain>
    </source>
</reference>
<dbReference type="PANTHER" id="PTHR34404:SF3">
    <property type="entry name" value="REGULATORY PROTEIN, FMDB FAMILY"/>
    <property type="match status" value="1"/>
</dbReference>
<dbReference type="InterPro" id="IPR013429">
    <property type="entry name" value="Regulatory_FmdB_Zinc_ribbon"/>
</dbReference>
<evidence type="ECO:0000313" key="4">
    <source>
        <dbReference type="Proteomes" id="UP000772181"/>
    </source>
</evidence>
<sequence length="142" mass="15766">MPIYEYLCNSCYRKLTKFWRSMSTKEQVYCPKCGSQDLTRLISRVSVVKSEESRLEALADPSSLAGLDENDPRSLAKWMKKMGKETGEELGPEFYEMADRLESGENPEEIERSLGGTDDEMPGMGGMGGLGGGPSTDYSELD</sequence>
<dbReference type="PANTHER" id="PTHR34404">
    <property type="entry name" value="REGULATORY PROTEIN, FMDB FAMILY"/>
    <property type="match status" value="1"/>
</dbReference>
<evidence type="ECO:0000259" key="2">
    <source>
        <dbReference type="SMART" id="SM00834"/>
    </source>
</evidence>
<name>A0A933LR48_UNCTE</name>
<evidence type="ECO:0000256" key="1">
    <source>
        <dbReference type="SAM" id="MobiDB-lite"/>
    </source>
</evidence>
<feature type="domain" description="Putative regulatory protein FmdB zinc ribbon" evidence="2">
    <location>
        <begin position="1"/>
        <end position="43"/>
    </location>
</feature>
<dbReference type="Pfam" id="PF09723">
    <property type="entry name" value="Zn_ribbon_8"/>
    <property type="match status" value="1"/>
</dbReference>
<feature type="region of interest" description="Disordered" evidence="1">
    <location>
        <begin position="99"/>
        <end position="142"/>
    </location>
</feature>
<protein>
    <submittedName>
        <fullName evidence="3">Zinc ribbon domain-containing protein</fullName>
    </submittedName>
</protein>
<dbReference type="NCBIfam" id="TIGR02605">
    <property type="entry name" value="CxxC_CxxC_SSSS"/>
    <property type="match status" value="1"/>
</dbReference>
<proteinExistence type="predicted"/>
<comment type="caution">
    <text evidence="3">The sequence shown here is derived from an EMBL/GenBank/DDBJ whole genome shotgun (WGS) entry which is preliminary data.</text>
</comment>
<gene>
    <name evidence="3" type="ORF">HY730_06340</name>
</gene>
<evidence type="ECO:0000313" key="3">
    <source>
        <dbReference type="EMBL" id="MBI4595982.1"/>
    </source>
</evidence>